<dbReference type="Pfam" id="PF07690">
    <property type="entry name" value="MFS_1"/>
    <property type="match status" value="1"/>
</dbReference>
<dbReference type="AlphaFoldDB" id="A0A8J8BH79"/>
<dbReference type="InterPro" id="IPR011701">
    <property type="entry name" value="MFS"/>
</dbReference>
<feature type="transmembrane region" description="Helical" evidence="7">
    <location>
        <begin position="167"/>
        <end position="186"/>
    </location>
</feature>
<dbReference type="PANTHER" id="PTHR23513:SF6">
    <property type="entry name" value="MAJOR FACILITATOR SUPERFAMILY ASSOCIATED DOMAIN-CONTAINING PROTEIN"/>
    <property type="match status" value="1"/>
</dbReference>
<feature type="compositionally biased region" description="Basic and acidic residues" evidence="6">
    <location>
        <begin position="413"/>
        <end position="422"/>
    </location>
</feature>
<accession>A0A8J8BH79</accession>
<feature type="transmembrane region" description="Helical" evidence="7">
    <location>
        <begin position="320"/>
        <end position="342"/>
    </location>
</feature>
<reference evidence="9" key="1">
    <citation type="submission" date="2021-04" db="EMBL/GenBank/DDBJ databases">
        <title>Genome based classification of Actinospica acidithermotolerans sp. nov., an actinobacterium isolated from an Indonesian hot spring.</title>
        <authorList>
            <person name="Kusuma A.B."/>
            <person name="Putra K.E."/>
            <person name="Nafisah S."/>
            <person name="Loh J."/>
            <person name="Nouioui I."/>
            <person name="Goodfellow M."/>
        </authorList>
    </citation>
    <scope>NUCLEOTIDE SEQUENCE</scope>
    <source>
        <strain evidence="9">DSM 45618</strain>
    </source>
</reference>
<keyword evidence="10" id="KW-1185">Reference proteome</keyword>
<organism evidence="9 10">
    <name type="scientific">Actinocrinis puniceicyclus</name>
    <dbReference type="NCBI Taxonomy" id="977794"/>
    <lineage>
        <taxon>Bacteria</taxon>
        <taxon>Bacillati</taxon>
        <taxon>Actinomycetota</taxon>
        <taxon>Actinomycetes</taxon>
        <taxon>Catenulisporales</taxon>
        <taxon>Actinospicaceae</taxon>
        <taxon>Actinocrinis</taxon>
    </lineage>
</organism>
<comment type="subcellular location">
    <subcellularLocation>
        <location evidence="1">Cell membrane</location>
        <topology evidence="1">Multi-pass membrane protein</topology>
    </subcellularLocation>
</comment>
<comment type="caution">
    <text evidence="9">The sequence shown here is derived from an EMBL/GenBank/DDBJ whole genome shotgun (WGS) entry which is preliminary data.</text>
</comment>
<dbReference type="CDD" id="cd06173">
    <property type="entry name" value="MFS_MefA_like"/>
    <property type="match status" value="1"/>
</dbReference>
<evidence type="ECO:0000256" key="3">
    <source>
        <dbReference type="ARBA" id="ARBA00022692"/>
    </source>
</evidence>
<feature type="transmembrane region" description="Helical" evidence="7">
    <location>
        <begin position="73"/>
        <end position="93"/>
    </location>
</feature>
<evidence type="ECO:0000256" key="6">
    <source>
        <dbReference type="SAM" id="MobiDB-lite"/>
    </source>
</evidence>
<protein>
    <submittedName>
        <fullName evidence="9">MFS transporter</fullName>
    </submittedName>
</protein>
<feature type="region of interest" description="Disordered" evidence="6">
    <location>
        <begin position="411"/>
        <end position="444"/>
    </location>
</feature>
<evidence type="ECO:0000256" key="4">
    <source>
        <dbReference type="ARBA" id="ARBA00022989"/>
    </source>
</evidence>
<sequence length="444" mass="45718">MPRLLAHRQMRLYLLGDTSSNFGDYALFLAIAVWVRLLTGSVAQAGLAMFAFAAGSVLLPIAGLVADRFARRPLLIVVNLVLAALVLLLLLVHDRSQVWLVYAVMFGYGAVGSVTGPAQQALLPAIVPGELLGDANGLLQSVRGLLRLFSPVIGAGLFAWLGIVPVVVIDAATFAVAALTLLAITVNESAQKQSRTTEGDLTREPGQAADRASRGRELSAGLRFIAAAASLRQLLIAAGLTMLVLGFFETIGLAVVTQGLHHAPTYLGVLGAAQAVGTIAGGVAGGAVLKRTGSGVAVMLGLGLVAGAGVLFMARVDALAIFAGFILGAGVPVMFVATTTAVQRGTPSEVQGRVFAAFEFAVTVPQTVSIALGAALIARFDYRVLLGAVTATALIALASLAAHPAQRAIVRTQQKEEEKEQGPETVSQVSDGQDGAPNHAPALT</sequence>
<feature type="transmembrane region" description="Helical" evidence="7">
    <location>
        <begin position="266"/>
        <end position="289"/>
    </location>
</feature>
<feature type="transmembrane region" description="Helical" evidence="7">
    <location>
        <begin position="12"/>
        <end position="35"/>
    </location>
</feature>
<feature type="transmembrane region" description="Helical" evidence="7">
    <location>
        <begin position="384"/>
        <end position="405"/>
    </location>
</feature>
<keyword evidence="5 7" id="KW-0472">Membrane</keyword>
<feature type="transmembrane region" description="Helical" evidence="7">
    <location>
        <begin position="234"/>
        <end position="260"/>
    </location>
</feature>
<dbReference type="InterPro" id="IPR020846">
    <property type="entry name" value="MFS_dom"/>
</dbReference>
<dbReference type="PROSITE" id="PS50850">
    <property type="entry name" value="MFS"/>
    <property type="match status" value="1"/>
</dbReference>
<keyword evidence="3 7" id="KW-0812">Transmembrane</keyword>
<feature type="region of interest" description="Disordered" evidence="6">
    <location>
        <begin position="193"/>
        <end position="214"/>
    </location>
</feature>
<evidence type="ECO:0000256" key="5">
    <source>
        <dbReference type="ARBA" id="ARBA00023136"/>
    </source>
</evidence>
<gene>
    <name evidence="9" type="ORF">KGA66_26000</name>
</gene>
<evidence type="ECO:0000256" key="2">
    <source>
        <dbReference type="ARBA" id="ARBA00022475"/>
    </source>
</evidence>
<feature type="domain" description="Major facilitator superfamily (MFS) profile" evidence="8">
    <location>
        <begin position="1"/>
        <end position="190"/>
    </location>
</feature>
<evidence type="ECO:0000259" key="8">
    <source>
        <dbReference type="PROSITE" id="PS50850"/>
    </source>
</evidence>
<dbReference type="InterPro" id="IPR036259">
    <property type="entry name" value="MFS_trans_sf"/>
</dbReference>
<feature type="transmembrane region" description="Helical" evidence="7">
    <location>
        <begin position="296"/>
        <end position="314"/>
    </location>
</feature>
<evidence type="ECO:0000256" key="1">
    <source>
        <dbReference type="ARBA" id="ARBA00004651"/>
    </source>
</evidence>
<dbReference type="EMBL" id="JAGSXH010000159">
    <property type="protein sequence ID" value="MBS2966519.1"/>
    <property type="molecule type" value="Genomic_DNA"/>
</dbReference>
<proteinExistence type="predicted"/>
<dbReference type="SUPFAM" id="SSF103473">
    <property type="entry name" value="MFS general substrate transporter"/>
    <property type="match status" value="1"/>
</dbReference>
<dbReference type="PANTHER" id="PTHR23513">
    <property type="entry name" value="INTEGRAL MEMBRANE EFFLUX PROTEIN-RELATED"/>
    <property type="match status" value="1"/>
</dbReference>
<dbReference type="GO" id="GO:0005886">
    <property type="term" value="C:plasma membrane"/>
    <property type="evidence" value="ECO:0007669"/>
    <property type="project" value="UniProtKB-SubCell"/>
</dbReference>
<evidence type="ECO:0000313" key="10">
    <source>
        <dbReference type="Proteomes" id="UP000677913"/>
    </source>
</evidence>
<evidence type="ECO:0000313" key="9">
    <source>
        <dbReference type="EMBL" id="MBS2966519.1"/>
    </source>
</evidence>
<keyword evidence="2" id="KW-1003">Cell membrane</keyword>
<dbReference type="Gene3D" id="1.20.1250.20">
    <property type="entry name" value="MFS general substrate transporter like domains"/>
    <property type="match status" value="1"/>
</dbReference>
<feature type="transmembrane region" description="Helical" evidence="7">
    <location>
        <begin position="354"/>
        <end position="378"/>
    </location>
</feature>
<dbReference type="Proteomes" id="UP000677913">
    <property type="component" value="Unassembled WGS sequence"/>
</dbReference>
<keyword evidence="4 7" id="KW-1133">Transmembrane helix</keyword>
<dbReference type="GO" id="GO:0022857">
    <property type="term" value="F:transmembrane transporter activity"/>
    <property type="evidence" value="ECO:0007669"/>
    <property type="project" value="InterPro"/>
</dbReference>
<evidence type="ECO:0000256" key="7">
    <source>
        <dbReference type="SAM" id="Phobius"/>
    </source>
</evidence>
<feature type="transmembrane region" description="Helical" evidence="7">
    <location>
        <begin position="47"/>
        <end position="66"/>
    </location>
</feature>
<name>A0A8J8BH79_9ACTN</name>
<dbReference type="RefSeq" id="WP_211471672.1">
    <property type="nucleotide sequence ID" value="NZ_JAGSXH010000159.1"/>
</dbReference>